<evidence type="ECO:0000259" key="2">
    <source>
        <dbReference type="PROSITE" id="PS51178"/>
    </source>
</evidence>
<dbReference type="RefSeq" id="WP_073119537.1">
    <property type="nucleotide sequence ID" value="NZ_BMEN01000002.1"/>
</dbReference>
<dbReference type="SMART" id="SM00740">
    <property type="entry name" value="PASTA"/>
    <property type="match status" value="2"/>
</dbReference>
<organism evidence="3 4">
    <name type="scientific">Wenyingzhuangia marina</name>
    <dbReference type="NCBI Taxonomy" id="1195760"/>
    <lineage>
        <taxon>Bacteria</taxon>
        <taxon>Pseudomonadati</taxon>
        <taxon>Bacteroidota</taxon>
        <taxon>Flavobacteriia</taxon>
        <taxon>Flavobacteriales</taxon>
        <taxon>Flavobacteriaceae</taxon>
        <taxon>Wenyingzhuangia</taxon>
    </lineage>
</organism>
<keyword evidence="1" id="KW-1133">Transmembrane helix</keyword>
<gene>
    <name evidence="3" type="ORF">SAMN05444281_1317</name>
</gene>
<name>A0A1M5UKG6_9FLAO</name>
<dbReference type="SUPFAM" id="SSF54184">
    <property type="entry name" value="Penicillin-binding protein 2x (pbp-2x), c-terminal domain"/>
    <property type="match status" value="1"/>
</dbReference>
<feature type="transmembrane region" description="Helical" evidence="1">
    <location>
        <begin position="12"/>
        <end position="34"/>
    </location>
</feature>
<dbReference type="Proteomes" id="UP000184109">
    <property type="component" value="Unassembled WGS sequence"/>
</dbReference>
<keyword evidence="1" id="KW-0472">Membrane</keyword>
<dbReference type="OrthoDB" id="9803895at2"/>
<protein>
    <submittedName>
        <fullName evidence="3">PASTA domain-containing protein</fullName>
    </submittedName>
</protein>
<dbReference type="CDD" id="cd06577">
    <property type="entry name" value="PASTA_pknB"/>
    <property type="match status" value="2"/>
</dbReference>
<keyword evidence="4" id="KW-1185">Reference proteome</keyword>
<proteinExistence type="predicted"/>
<dbReference type="Gene3D" id="3.30.10.20">
    <property type="match status" value="2"/>
</dbReference>
<dbReference type="STRING" id="1195760.SAMN05444281_1317"/>
<reference evidence="4" key="1">
    <citation type="submission" date="2016-11" db="EMBL/GenBank/DDBJ databases">
        <authorList>
            <person name="Varghese N."/>
            <person name="Submissions S."/>
        </authorList>
    </citation>
    <scope>NUCLEOTIDE SEQUENCE [LARGE SCALE GENOMIC DNA]</scope>
    <source>
        <strain evidence="4">DSM 100572</strain>
    </source>
</reference>
<evidence type="ECO:0000313" key="4">
    <source>
        <dbReference type="Proteomes" id="UP000184109"/>
    </source>
</evidence>
<feature type="domain" description="PASTA" evidence="2">
    <location>
        <begin position="40"/>
        <end position="108"/>
    </location>
</feature>
<evidence type="ECO:0000256" key="1">
    <source>
        <dbReference type="SAM" id="Phobius"/>
    </source>
</evidence>
<accession>A0A1M5UKG6</accession>
<keyword evidence="1" id="KW-0812">Transmembrane</keyword>
<dbReference type="Pfam" id="PF03793">
    <property type="entry name" value="PASTA"/>
    <property type="match status" value="1"/>
</dbReference>
<evidence type="ECO:0000313" key="3">
    <source>
        <dbReference type="EMBL" id="SHH63410.1"/>
    </source>
</evidence>
<dbReference type="EMBL" id="FQXQ01000002">
    <property type="protein sequence ID" value="SHH63410.1"/>
    <property type="molecule type" value="Genomic_DNA"/>
</dbReference>
<dbReference type="InterPro" id="IPR005543">
    <property type="entry name" value="PASTA_dom"/>
</dbReference>
<dbReference type="PROSITE" id="PS51178">
    <property type="entry name" value="PASTA"/>
    <property type="match status" value="1"/>
</dbReference>
<dbReference type="AlphaFoldDB" id="A0A1M5UKG6"/>
<sequence length="183" mass="20544">MNFIKFLKSKSFIISLCISLILVVLIFLGVTKFLHSYTNQEQKIEVPNLIGLTVDEVKVVLDDRMLDYELLETGSYNPNIPKEAVLEQLPAAGQIVKEKRKIYITINPDGYASAPIPPFYGRTKKEIEQLIINSGFNVGQYEEIDDIGTVVRGLKFKGQELKSGDQLPKMSVIDVIIGNGQLR</sequence>